<dbReference type="Pfam" id="PF13193">
    <property type="entry name" value="AMP-binding_C"/>
    <property type="match status" value="1"/>
</dbReference>
<dbReference type="Proteomes" id="UP000192513">
    <property type="component" value="Unassembled WGS sequence"/>
</dbReference>
<proteinExistence type="predicted"/>
<dbReference type="SUPFAM" id="SSF56801">
    <property type="entry name" value="Acetyl-CoA synthetase-like"/>
    <property type="match status" value="1"/>
</dbReference>
<dbReference type="RefSeq" id="WP_083170272.1">
    <property type="nucleotide sequence ID" value="NZ_AP022619.1"/>
</dbReference>
<evidence type="ECO:0000313" key="3">
    <source>
        <dbReference type="EMBL" id="ORB44193.1"/>
    </source>
</evidence>
<dbReference type="OrthoDB" id="3444674at2"/>
<evidence type="ECO:0000313" key="4">
    <source>
        <dbReference type="Proteomes" id="UP000192513"/>
    </source>
</evidence>
<dbReference type="InterPro" id="IPR025110">
    <property type="entry name" value="AMP-bd_C"/>
</dbReference>
<protein>
    <submittedName>
        <fullName evidence="3">AMP-dependent synthetase</fullName>
    </submittedName>
</protein>
<dbReference type="GO" id="GO:0006631">
    <property type="term" value="P:fatty acid metabolic process"/>
    <property type="evidence" value="ECO:0007669"/>
    <property type="project" value="TreeGrafter"/>
</dbReference>
<dbReference type="PANTHER" id="PTHR43201:SF32">
    <property type="entry name" value="2-SUCCINYLBENZOATE--COA LIGASE, CHLOROPLASTIC_PEROXISOMAL"/>
    <property type="match status" value="1"/>
</dbReference>
<dbReference type="InterPro" id="IPR042099">
    <property type="entry name" value="ANL_N_sf"/>
</dbReference>
<dbReference type="STRING" id="590652.BST39_06700"/>
<dbReference type="Pfam" id="PF00501">
    <property type="entry name" value="AMP-binding"/>
    <property type="match status" value="1"/>
</dbReference>
<evidence type="ECO:0000259" key="2">
    <source>
        <dbReference type="Pfam" id="PF13193"/>
    </source>
</evidence>
<dbReference type="Gene3D" id="3.40.50.12780">
    <property type="entry name" value="N-terminal domain of ligase-like"/>
    <property type="match status" value="1"/>
</dbReference>
<sequence>MPPHPLSQRIAGVLDLQPDANAIEYAGQWISWARVSALAQRIAGLTAGGQAGMLLRNRPGQVAAFLGVLLGGGTVVAINPSRGDARTRADVAGLRLPLIIGEDADLAALVPATTGTMAVAISAALDDPRPDCAMVPPAPQADPRPGVAVRMLTSGTTGKPKRIDLGYDMLARSVMGADADRAPAPTELRRGVAIVNSPLVHIGGVFRVLQCVAEARPFVLLERFELNAWIDAVRRHRPRTVSLVPAALRTVLHSEVPKADLESIRAVTCGTAPLTAEDADAFAEKYGIPVLTSYAATEFGGGVAGWTLPDYQRYWAAKRGSVGRANPGAQLRVVGDDGSPLGPDQVGLLEVKPGQLGPTAPWMRTTDVARIDADGFVWIVGRADQAIIRGGFKVMPDDIRTALESHRAVAGAAVVGRSDPRLGATPVAMVELREPGSTEPDALVEYLRTRLARYEIPTEIAIVDVIPRTPSGKADLGAVRRFFGAARSDHAR</sequence>
<gene>
    <name evidence="3" type="ORF">BST39_06700</name>
</gene>
<accession>A0A1X0IDR8</accession>
<keyword evidence="4" id="KW-1185">Reference proteome</keyword>
<dbReference type="EMBL" id="MVIE01000006">
    <property type="protein sequence ID" value="ORB44193.1"/>
    <property type="molecule type" value="Genomic_DNA"/>
</dbReference>
<dbReference type="InterPro" id="IPR045851">
    <property type="entry name" value="AMP-bd_C_sf"/>
</dbReference>
<dbReference type="GO" id="GO:0031956">
    <property type="term" value="F:medium-chain fatty acid-CoA ligase activity"/>
    <property type="evidence" value="ECO:0007669"/>
    <property type="project" value="TreeGrafter"/>
</dbReference>
<feature type="domain" description="AMP-binding enzyme C-terminal" evidence="2">
    <location>
        <begin position="401"/>
        <end position="473"/>
    </location>
</feature>
<dbReference type="AlphaFoldDB" id="A0A1X0IDR8"/>
<comment type="caution">
    <text evidence="3">The sequence shown here is derived from an EMBL/GenBank/DDBJ whole genome shotgun (WGS) entry which is preliminary data.</text>
</comment>
<organism evidence="3 4">
    <name type="scientific">Mycobacterium paraseoulense</name>
    <dbReference type="NCBI Taxonomy" id="590652"/>
    <lineage>
        <taxon>Bacteria</taxon>
        <taxon>Bacillati</taxon>
        <taxon>Actinomycetota</taxon>
        <taxon>Actinomycetes</taxon>
        <taxon>Mycobacteriales</taxon>
        <taxon>Mycobacteriaceae</taxon>
        <taxon>Mycobacterium</taxon>
    </lineage>
</organism>
<dbReference type="InterPro" id="IPR000873">
    <property type="entry name" value="AMP-dep_synth/lig_dom"/>
</dbReference>
<evidence type="ECO:0000259" key="1">
    <source>
        <dbReference type="Pfam" id="PF00501"/>
    </source>
</evidence>
<reference evidence="3 4" key="1">
    <citation type="submission" date="2017-02" db="EMBL/GenBank/DDBJ databases">
        <title>The new phylogeny of genus Mycobacterium.</title>
        <authorList>
            <person name="Tortoli E."/>
            <person name="Trovato A."/>
            <person name="Cirillo D.M."/>
        </authorList>
    </citation>
    <scope>NUCLEOTIDE SEQUENCE [LARGE SCALE GENOMIC DNA]</scope>
    <source>
        <strain evidence="3 4">DSM 45000</strain>
    </source>
</reference>
<dbReference type="PANTHER" id="PTHR43201">
    <property type="entry name" value="ACYL-COA SYNTHETASE"/>
    <property type="match status" value="1"/>
</dbReference>
<dbReference type="Gene3D" id="3.30.300.30">
    <property type="match status" value="1"/>
</dbReference>
<name>A0A1X0IDR8_9MYCO</name>
<feature type="domain" description="AMP-dependent synthetase/ligase" evidence="1">
    <location>
        <begin position="17"/>
        <end position="352"/>
    </location>
</feature>